<dbReference type="AlphaFoldDB" id="A0A6D2JRX7"/>
<evidence type="ECO:0000256" key="1">
    <source>
        <dbReference type="SAM" id="MobiDB-lite"/>
    </source>
</evidence>
<dbReference type="OrthoDB" id="1050758at2759"/>
<sequence length="103" mass="11445">MYKHASTLNVLKSTFKKRLSFKITKMKKVLGVVFFLMVYLTQSMGLVPYQGCNEVEEKKLESGLTGEASRDDSGTYGQKRVSKEDFSSGRKLVSGPSRSACGH</sequence>
<name>A0A6D2JRX7_9BRAS</name>
<comment type="caution">
    <text evidence="2">The sequence shown here is derived from an EMBL/GenBank/DDBJ whole genome shotgun (WGS) entry which is preliminary data.</text>
</comment>
<proteinExistence type="predicted"/>
<protein>
    <submittedName>
        <fullName evidence="2">Uncharacterized protein</fullName>
    </submittedName>
</protein>
<reference evidence="2" key="1">
    <citation type="submission" date="2020-01" db="EMBL/GenBank/DDBJ databases">
        <authorList>
            <person name="Mishra B."/>
        </authorList>
    </citation>
    <scope>NUCLEOTIDE SEQUENCE [LARGE SCALE GENOMIC DNA]</scope>
</reference>
<evidence type="ECO:0000313" key="2">
    <source>
        <dbReference type="EMBL" id="CAA7042134.1"/>
    </source>
</evidence>
<dbReference type="EMBL" id="CACVBM020001262">
    <property type="protein sequence ID" value="CAA7042134.1"/>
    <property type="molecule type" value="Genomic_DNA"/>
</dbReference>
<gene>
    <name evidence="2" type="ORF">MERR_LOCUS29369</name>
</gene>
<accession>A0A6D2JRX7</accession>
<evidence type="ECO:0000313" key="3">
    <source>
        <dbReference type="Proteomes" id="UP000467841"/>
    </source>
</evidence>
<dbReference type="Proteomes" id="UP000467841">
    <property type="component" value="Unassembled WGS sequence"/>
</dbReference>
<organism evidence="2 3">
    <name type="scientific">Microthlaspi erraticum</name>
    <dbReference type="NCBI Taxonomy" id="1685480"/>
    <lineage>
        <taxon>Eukaryota</taxon>
        <taxon>Viridiplantae</taxon>
        <taxon>Streptophyta</taxon>
        <taxon>Embryophyta</taxon>
        <taxon>Tracheophyta</taxon>
        <taxon>Spermatophyta</taxon>
        <taxon>Magnoliopsida</taxon>
        <taxon>eudicotyledons</taxon>
        <taxon>Gunneridae</taxon>
        <taxon>Pentapetalae</taxon>
        <taxon>rosids</taxon>
        <taxon>malvids</taxon>
        <taxon>Brassicales</taxon>
        <taxon>Brassicaceae</taxon>
        <taxon>Coluteocarpeae</taxon>
        <taxon>Microthlaspi</taxon>
    </lineage>
</organism>
<keyword evidence="3" id="KW-1185">Reference proteome</keyword>
<feature type="region of interest" description="Disordered" evidence="1">
    <location>
        <begin position="61"/>
        <end position="103"/>
    </location>
</feature>